<evidence type="ECO:0000256" key="6">
    <source>
        <dbReference type="ARBA" id="ARBA00023136"/>
    </source>
</evidence>
<dbReference type="InterPro" id="IPR050925">
    <property type="entry name" value="Rhomboid_protease_S54"/>
</dbReference>
<keyword evidence="4" id="KW-0378">Hydrolase</keyword>
<dbReference type="Pfam" id="PF01694">
    <property type="entry name" value="Rhomboid"/>
    <property type="match status" value="1"/>
</dbReference>
<evidence type="ECO:0000256" key="7">
    <source>
        <dbReference type="SAM" id="Phobius"/>
    </source>
</evidence>
<feature type="transmembrane region" description="Helical" evidence="7">
    <location>
        <begin position="153"/>
        <end position="172"/>
    </location>
</feature>
<dbReference type="Gene3D" id="1.20.1540.10">
    <property type="entry name" value="Rhomboid-like"/>
    <property type="match status" value="1"/>
</dbReference>
<protein>
    <submittedName>
        <fullName evidence="9">Rhomboid family intramembrane serine protease</fullName>
    </submittedName>
</protein>
<dbReference type="PANTHER" id="PTHR43731">
    <property type="entry name" value="RHOMBOID PROTEASE"/>
    <property type="match status" value="1"/>
</dbReference>
<evidence type="ECO:0000313" key="9">
    <source>
        <dbReference type="EMBL" id="TCJ03931.1"/>
    </source>
</evidence>
<feature type="transmembrane region" description="Helical" evidence="7">
    <location>
        <begin position="12"/>
        <end position="35"/>
    </location>
</feature>
<keyword evidence="5 7" id="KW-1133">Transmembrane helix</keyword>
<keyword evidence="6 7" id="KW-0472">Membrane</keyword>
<dbReference type="InterPro" id="IPR022764">
    <property type="entry name" value="Peptidase_S54_rhomboid_dom"/>
</dbReference>
<evidence type="ECO:0000259" key="8">
    <source>
        <dbReference type="Pfam" id="PF01694"/>
    </source>
</evidence>
<evidence type="ECO:0000256" key="5">
    <source>
        <dbReference type="ARBA" id="ARBA00022989"/>
    </source>
</evidence>
<dbReference type="Proteomes" id="UP000293846">
    <property type="component" value="Unassembled WGS sequence"/>
</dbReference>
<dbReference type="PANTHER" id="PTHR43731:SF14">
    <property type="entry name" value="PRESENILIN-ASSOCIATED RHOMBOID-LIKE PROTEIN, MITOCHONDRIAL"/>
    <property type="match status" value="1"/>
</dbReference>
<gene>
    <name evidence="9" type="ORF">E0Y62_12215</name>
</gene>
<evidence type="ECO:0000256" key="3">
    <source>
        <dbReference type="ARBA" id="ARBA00022692"/>
    </source>
</evidence>
<keyword evidence="9" id="KW-0645">Protease</keyword>
<sequence>MFKVREDFSTFIRVYPITTAVLFICAVLTSIALIGGHDAETRLILGAYEKQKVNEGQIWRLLTYSLGHMSFLHFLINIPFLLLLSRPLENLLGSKFFLIIYIFLSIFTGLIIHFFSNYPVPLAGSSGVGYGLMGIYIFLLFKKSHLFTLVDKRFILFFLLFGFAGTILLPNISMTGHVGGFAGGLLISPLLFKLKATMKSENQFNI</sequence>
<accession>A0A4R1B1J5</accession>
<dbReference type="GO" id="GO:0004252">
    <property type="term" value="F:serine-type endopeptidase activity"/>
    <property type="evidence" value="ECO:0007669"/>
    <property type="project" value="InterPro"/>
</dbReference>
<evidence type="ECO:0000256" key="1">
    <source>
        <dbReference type="ARBA" id="ARBA00004141"/>
    </source>
</evidence>
<proteinExistence type="inferred from homology"/>
<reference evidence="9 10" key="1">
    <citation type="submission" date="2019-03" db="EMBL/GenBank/DDBJ databases">
        <authorList>
            <person name="Jensen L."/>
            <person name="Storgaard J."/>
            <person name="Sulaj E."/>
            <person name="Schramm A."/>
            <person name="Marshall I.P.G."/>
        </authorList>
    </citation>
    <scope>NUCLEOTIDE SEQUENCE [LARGE SCALE GENOMIC DNA]</scope>
    <source>
        <strain evidence="9 10">2017H2G3</strain>
    </source>
</reference>
<dbReference type="SUPFAM" id="SSF144091">
    <property type="entry name" value="Rhomboid-like"/>
    <property type="match status" value="1"/>
</dbReference>
<dbReference type="GO" id="GO:0006508">
    <property type="term" value="P:proteolysis"/>
    <property type="evidence" value="ECO:0007669"/>
    <property type="project" value="UniProtKB-KW"/>
</dbReference>
<dbReference type="InterPro" id="IPR035952">
    <property type="entry name" value="Rhomboid-like_sf"/>
</dbReference>
<dbReference type="AlphaFoldDB" id="A0A4R1B1J5"/>
<dbReference type="GO" id="GO:0016020">
    <property type="term" value="C:membrane"/>
    <property type="evidence" value="ECO:0007669"/>
    <property type="project" value="UniProtKB-SubCell"/>
</dbReference>
<feature type="transmembrane region" description="Helical" evidence="7">
    <location>
        <begin position="122"/>
        <end position="141"/>
    </location>
</feature>
<feature type="transmembrane region" description="Helical" evidence="7">
    <location>
        <begin position="96"/>
        <end position="116"/>
    </location>
</feature>
<evidence type="ECO:0000313" key="10">
    <source>
        <dbReference type="Proteomes" id="UP000293846"/>
    </source>
</evidence>
<name>A0A4R1B1J5_9BACI</name>
<keyword evidence="10" id="KW-1185">Reference proteome</keyword>
<keyword evidence="3 7" id="KW-0812">Transmembrane</keyword>
<comment type="caution">
    <text evidence="9">The sequence shown here is derived from an EMBL/GenBank/DDBJ whole genome shotgun (WGS) entry which is preliminary data.</text>
</comment>
<dbReference type="STRING" id="1742358.GCA_001439605_00097"/>
<organism evidence="9 10">
    <name type="scientific">Cytobacillus praedii</name>
    <dbReference type="NCBI Taxonomy" id="1742358"/>
    <lineage>
        <taxon>Bacteria</taxon>
        <taxon>Bacillati</taxon>
        <taxon>Bacillota</taxon>
        <taxon>Bacilli</taxon>
        <taxon>Bacillales</taxon>
        <taxon>Bacillaceae</taxon>
        <taxon>Cytobacillus</taxon>
    </lineage>
</organism>
<dbReference type="RefSeq" id="WP_057762504.1">
    <property type="nucleotide sequence ID" value="NZ_LMBX01000005.1"/>
</dbReference>
<evidence type="ECO:0000256" key="4">
    <source>
        <dbReference type="ARBA" id="ARBA00022801"/>
    </source>
</evidence>
<feature type="domain" description="Peptidase S54 rhomboid" evidence="8">
    <location>
        <begin position="56"/>
        <end position="193"/>
    </location>
</feature>
<dbReference type="EMBL" id="SJTH01000012">
    <property type="protein sequence ID" value="TCJ03931.1"/>
    <property type="molecule type" value="Genomic_DNA"/>
</dbReference>
<comment type="similarity">
    <text evidence="2">Belongs to the peptidase S54 family.</text>
</comment>
<dbReference type="OrthoDB" id="9813074at2"/>
<evidence type="ECO:0000256" key="2">
    <source>
        <dbReference type="ARBA" id="ARBA00009045"/>
    </source>
</evidence>
<feature type="transmembrane region" description="Helical" evidence="7">
    <location>
        <begin position="61"/>
        <end position="84"/>
    </location>
</feature>
<comment type="subcellular location">
    <subcellularLocation>
        <location evidence="1">Membrane</location>
        <topology evidence="1">Multi-pass membrane protein</topology>
    </subcellularLocation>
</comment>